<proteinExistence type="predicted"/>
<evidence type="ECO:0000313" key="2">
    <source>
        <dbReference type="Proteomes" id="UP000215002"/>
    </source>
</evidence>
<dbReference type="RefSeq" id="WP_094570749.1">
    <property type="nucleotide sequence ID" value="NZ_CP022743.1"/>
</dbReference>
<dbReference type="Proteomes" id="UP000215002">
    <property type="component" value="Chromosome"/>
</dbReference>
<dbReference type="EMBL" id="CP022743">
    <property type="protein sequence ID" value="ASU34392.1"/>
    <property type="molecule type" value="Genomic_DNA"/>
</dbReference>
<protein>
    <submittedName>
        <fullName evidence="1">Uncharacterized protein</fullName>
    </submittedName>
</protein>
<evidence type="ECO:0000313" key="1">
    <source>
        <dbReference type="EMBL" id="ASU34392.1"/>
    </source>
</evidence>
<name>A0A223NX04_9SPHI</name>
<dbReference type="OrthoDB" id="1265923at2"/>
<organism evidence="1 2">
    <name type="scientific">Mucilaginibacter xinganensis</name>
    <dbReference type="NCBI Taxonomy" id="1234841"/>
    <lineage>
        <taxon>Bacteria</taxon>
        <taxon>Pseudomonadati</taxon>
        <taxon>Bacteroidota</taxon>
        <taxon>Sphingobacteriia</taxon>
        <taxon>Sphingobacteriales</taxon>
        <taxon>Sphingobacteriaceae</taxon>
        <taxon>Mucilaginibacter</taxon>
    </lineage>
</organism>
<accession>A0A223NX04</accession>
<dbReference type="AlphaFoldDB" id="A0A223NX04"/>
<gene>
    <name evidence="1" type="ORF">MuYL_2505</name>
</gene>
<dbReference type="KEGG" id="muc:MuYL_2505"/>
<keyword evidence="2" id="KW-1185">Reference proteome</keyword>
<sequence length="112" mass="12846">MDYKEYLLKQSAINLSYIAERMWPGNKYAKSYLSTKLNDGGRPWTDTDNNNAERVINELGLQLLQDAPNINHQQSVKVVNKTAVKSPIKKEVPKRNLLKEMQDAMKGDHEKS</sequence>
<reference evidence="1 2" key="1">
    <citation type="submission" date="2017-08" db="EMBL/GenBank/DDBJ databases">
        <title>Complete genome sequence of Mucilaginibacter sp. strain BJC16-A31.</title>
        <authorList>
            <consortium name="Henan University of Science and Technology"/>
            <person name="You X."/>
        </authorList>
    </citation>
    <scope>NUCLEOTIDE SEQUENCE [LARGE SCALE GENOMIC DNA]</scope>
    <source>
        <strain evidence="1 2">BJC16-A31</strain>
    </source>
</reference>